<name>A0A1H0ZQT1_9BACI</name>
<organism evidence="3 4">
    <name type="scientific">Virgibacillus salinus</name>
    <dbReference type="NCBI Taxonomy" id="553311"/>
    <lineage>
        <taxon>Bacteria</taxon>
        <taxon>Bacillati</taxon>
        <taxon>Bacillota</taxon>
        <taxon>Bacilli</taxon>
        <taxon>Bacillales</taxon>
        <taxon>Bacillaceae</taxon>
        <taxon>Virgibacillus</taxon>
    </lineage>
</organism>
<dbReference type="EMBL" id="FNKD01000001">
    <property type="protein sequence ID" value="SDQ29835.1"/>
    <property type="molecule type" value="Genomic_DNA"/>
</dbReference>
<proteinExistence type="predicted"/>
<keyword evidence="2" id="KW-0812">Transmembrane</keyword>
<gene>
    <name evidence="3" type="ORF">SAMN05216231_1379</name>
</gene>
<feature type="region of interest" description="Disordered" evidence="1">
    <location>
        <begin position="1"/>
        <end position="26"/>
    </location>
</feature>
<evidence type="ECO:0000313" key="3">
    <source>
        <dbReference type="EMBL" id="SDQ29835.1"/>
    </source>
</evidence>
<dbReference type="Proteomes" id="UP000199444">
    <property type="component" value="Unassembled WGS sequence"/>
</dbReference>
<keyword evidence="2" id="KW-1133">Transmembrane helix</keyword>
<dbReference type="RefSeq" id="WP_092492175.1">
    <property type="nucleotide sequence ID" value="NZ_FNKD01000001.1"/>
</dbReference>
<feature type="transmembrane region" description="Helical" evidence="2">
    <location>
        <begin position="52"/>
        <end position="70"/>
    </location>
</feature>
<evidence type="ECO:0000313" key="4">
    <source>
        <dbReference type="Proteomes" id="UP000199444"/>
    </source>
</evidence>
<accession>A0A1H0ZQT1</accession>
<dbReference type="AlphaFoldDB" id="A0A1H0ZQT1"/>
<protein>
    <recommendedName>
        <fullName evidence="5">DUF4367 domain-containing protein</fullName>
    </recommendedName>
</protein>
<evidence type="ECO:0008006" key="5">
    <source>
        <dbReference type="Google" id="ProtNLM"/>
    </source>
</evidence>
<evidence type="ECO:0000256" key="2">
    <source>
        <dbReference type="SAM" id="Phobius"/>
    </source>
</evidence>
<evidence type="ECO:0000256" key="1">
    <source>
        <dbReference type="SAM" id="MobiDB-lite"/>
    </source>
</evidence>
<sequence length="255" mass="29148">MNEKELDKKIEDELKKDTNSASELKNETWNKINTELFQSPDSHKKKGKKRGIISGLTAAAIVAIAVFGMTDPGQAMIQSLKDMFVEEKEQEIEIEGHKEDSDVQLEANEELRYVIYIDDSRYKMVEGDSSDRIVPEQELADRYPEVSMEIMRKEATTEEMVESIKNSLADNKMELRQEEQVNTPINGVVIRGIGPGYTNEAGKTGQQWDTPIEKYYITETKNNQVFVIKQSYFLEAAEGHGARFDYMLKSFEIVD</sequence>
<reference evidence="3 4" key="1">
    <citation type="submission" date="2016-10" db="EMBL/GenBank/DDBJ databases">
        <authorList>
            <person name="de Groot N.N."/>
        </authorList>
    </citation>
    <scope>NUCLEOTIDE SEQUENCE [LARGE SCALE GENOMIC DNA]</scope>
    <source>
        <strain evidence="3 4">CGMCC 1.10449</strain>
    </source>
</reference>
<dbReference type="STRING" id="553311.SAMN05216231_1379"/>
<keyword evidence="2" id="KW-0472">Membrane</keyword>
<keyword evidence="4" id="KW-1185">Reference proteome</keyword>